<keyword evidence="3" id="KW-1185">Reference proteome</keyword>
<protein>
    <submittedName>
        <fullName evidence="2">Uncharacterized protein</fullName>
    </submittedName>
</protein>
<feature type="compositionally biased region" description="Basic and acidic residues" evidence="1">
    <location>
        <begin position="680"/>
        <end position="695"/>
    </location>
</feature>
<feature type="region of interest" description="Disordered" evidence="1">
    <location>
        <begin position="753"/>
        <end position="773"/>
    </location>
</feature>
<evidence type="ECO:0000256" key="1">
    <source>
        <dbReference type="SAM" id="MobiDB-lite"/>
    </source>
</evidence>
<feature type="compositionally biased region" description="Low complexity" evidence="1">
    <location>
        <begin position="754"/>
        <end position="771"/>
    </location>
</feature>
<organism evidence="2 3">
    <name type="scientific">Capronia coronata CBS 617.96</name>
    <dbReference type="NCBI Taxonomy" id="1182541"/>
    <lineage>
        <taxon>Eukaryota</taxon>
        <taxon>Fungi</taxon>
        <taxon>Dikarya</taxon>
        <taxon>Ascomycota</taxon>
        <taxon>Pezizomycotina</taxon>
        <taxon>Eurotiomycetes</taxon>
        <taxon>Chaetothyriomycetidae</taxon>
        <taxon>Chaetothyriales</taxon>
        <taxon>Herpotrichiellaceae</taxon>
        <taxon>Capronia</taxon>
    </lineage>
</organism>
<accession>W9XWT4</accession>
<dbReference type="HOGENOM" id="CLU_318846_0_0_1"/>
<dbReference type="OrthoDB" id="4160923at2759"/>
<feature type="region of interest" description="Disordered" evidence="1">
    <location>
        <begin position="665"/>
        <end position="732"/>
    </location>
</feature>
<feature type="compositionally biased region" description="Gly residues" evidence="1">
    <location>
        <begin position="697"/>
        <end position="706"/>
    </location>
</feature>
<dbReference type="STRING" id="1182541.W9XWT4"/>
<feature type="region of interest" description="Disordered" evidence="1">
    <location>
        <begin position="490"/>
        <end position="525"/>
    </location>
</feature>
<dbReference type="AlphaFoldDB" id="W9XWT4"/>
<dbReference type="eggNOG" id="ENOG502RQ4A">
    <property type="taxonomic scope" value="Eukaryota"/>
</dbReference>
<dbReference type="GeneID" id="19162740"/>
<proteinExistence type="predicted"/>
<dbReference type="Proteomes" id="UP000019484">
    <property type="component" value="Unassembled WGS sequence"/>
</dbReference>
<dbReference type="RefSeq" id="XP_007726941.1">
    <property type="nucleotide sequence ID" value="XM_007728751.1"/>
</dbReference>
<sequence>MDPSGYPGRPGGTYDDDLLFQDVNLDNLLPPPGIGDWEPLFDTAGTFDDAVQAQIDRNINPSIGSTANNQVDSNVQHEVDNEVGFQIENTQNPQIDNRTLQIGSTYAVQDPSAQTAQSDLLPALQHGENVQGHHNVQHDELLAFQEQEVGNTRSFSGHHPAETQPYPYRDVAEPQHFQYDDTETQAFQYQGNGETQPDTLMMGGDNANLHGRSDIGGMNAMDTDSGIVQDPNTFNPPWNASLQNNMNTRGNFNQEPPAFRLNQDVTDFNVPGNRNLASAWDEVIGNGEDESVYQDTDPNPTMPLGNDHVNPSLPDPFVANDMGCNAGSTLRHPQGDIQQPDHDAQQGPFQSRLVLQDKHGNVVWSTNLPLPNVSGHGFHGSATFPVFQNMGGQQQFAAPGWPAIGTGNQTFLPNGQSILLTTGHAQGQMGIESNGYAFNTNIGGFDQHGNQLPNFGAMGQGAPMTSRNGTPVSNVAVPLPNMYAPAGNVLNTPITQGNTAHASNATPVQPQSQSRNRNSTRPPRVRAVMPTSGPHQRFPANIPPPQQSIALGRGRRSGLDQLAFFGDDTVPRTMFPIRVDRGRTGRAASDEYPASDEILPARLSLEEICRLYPNHVWGSMLRIFMAESWTAEGIWQALPAGYRHAEANTRPWNYIQAAFGREVDQMTREETGKKRVPQKRKADNDSDDDEKKDNDGNAGGSAGGSAGPAQPTASQAGSPLPKPRRGGAGAGAVAGAGVGRALAIMPALPPGPVLPSSSSSAPPASQPAGPSMDNMTVQQLQQGVIQQQERAMAVLVEIERLRNSTTSESAVFQATRNAYRRRQGQWTQMAADRYAEFAGDEDLAALNPASLLRRVYMMRNPNPAEGETMAVYQNRITWIAWRQYLGLVRSWVVEFERQRAQMVQLAQDIYAS</sequence>
<gene>
    <name evidence="2" type="ORF">A1O1_07885</name>
</gene>
<reference evidence="2 3" key="1">
    <citation type="submission" date="2013-03" db="EMBL/GenBank/DDBJ databases">
        <title>The Genome Sequence of Capronia coronata CBS 617.96.</title>
        <authorList>
            <consortium name="The Broad Institute Genomics Platform"/>
            <person name="Cuomo C."/>
            <person name="de Hoog S."/>
            <person name="Gorbushina A."/>
            <person name="Walker B."/>
            <person name="Young S.K."/>
            <person name="Zeng Q."/>
            <person name="Gargeya S."/>
            <person name="Fitzgerald M."/>
            <person name="Haas B."/>
            <person name="Abouelleil A."/>
            <person name="Allen A.W."/>
            <person name="Alvarado L."/>
            <person name="Arachchi H.M."/>
            <person name="Berlin A.M."/>
            <person name="Chapman S.B."/>
            <person name="Gainer-Dewar J."/>
            <person name="Goldberg J."/>
            <person name="Griggs A."/>
            <person name="Gujja S."/>
            <person name="Hansen M."/>
            <person name="Howarth C."/>
            <person name="Imamovic A."/>
            <person name="Ireland A."/>
            <person name="Larimer J."/>
            <person name="McCowan C."/>
            <person name="Murphy C."/>
            <person name="Pearson M."/>
            <person name="Poon T.W."/>
            <person name="Priest M."/>
            <person name="Roberts A."/>
            <person name="Saif S."/>
            <person name="Shea T."/>
            <person name="Sisk P."/>
            <person name="Sykes S."/>
            <person name="Wortman J."/>
            <person name="Nusbaum C."/>
            <person name="Birren B."/>
        </authorList>
    </citation>
    <scope>NUCLEOTIDE SEQUENCE [LARGE SCALE GENOMIC DNA]</scope>
    <source>
        <strain evidence="2 3">CBS 617.96</strain>
    </source>
</reference>
<feature type="compositionally biased region" description="Polar residues" evidence="1">
    <location>
        <begin position="490"/>
        <end position="521"/>
    </location>
</feature>
<feature type="region of interest" description="Disordered" evidence="1">
    <location>
        <begin position="326"/>
        <end position="346"/>
    </location>
</feature>
<evidence type="ECO:0000313" key="2">
    <source>
        <dbReference type="EMBL" id="EXJ81820.1"/>
    </source>
</evidence>
<comment type="caution">
    <text evidence="2">The sequence shown here is derived from an EMBL/GenBank/DDBJ whole genome shotgun (WGS) entry which is preliminary data.</text>
</comment>
<evidence type="ECO:0000313" key="3">
    <source>
        <dbReference type="Proteomes" id="UP000019484"/>
    </source>
</evidence>
<dbReference type="EMBL" id="AMWN01000007">
    <property type="protein sequence ID" value="EXJ81820.1"/>
    <property type="molecule type" value="Genomic_DNA"/>
</dbReference>
<name>W9XWT4_9EURO</name>